<dbReference type="Proteomes" id="UP000283569">
    <property type="component" value="Unassembled WGS sequence"/>
</dbReference>
<comment type="caution">
    <text evidence="7">The sequence shown here is derived from an EMBL/GenBank/DDBJ whole genome shotgun (WGS) entry which is preliminary data.</text>
</comment>
<dbReference type="GO" id="GO:0008270">
    <property type="term" value="F:zinc ion binding"/>
    <property type="evidence" value="ECO:0007669"/>
    <property type="project" value="UniProtKB-KW"/>
</dbReference>
<keyword evidence="2 4" id="KW-0863">Zinc-finger</keyword>
<feature type="region of interest" description="Disordered" evidence="5">
    <location>
        <begin position="1"/>
        <end position="23"/>
    </location>
</feature>
<evidence type="ECO:0000256" key="1">
    <source>
        <dbReference type="ARBA" id="ARBA00022723"/>
    </source>
</evidence>
<organism evidence="7 8">
    <name type="scientific">Gibberella intermedia</name>
    <name type="common">Bulb rot disease fungus</name>
    <name type="synonym">Fusarium proliferatum</name>
    <dbReference type="NCBI Taxonomy" id="948311"/>
    <lineage>
        <taxon>Eukaryota</taxon>
        <taxon>Fungi</taxon>
        <taxon>Dikarya</taxon>
        <taxon>Ascomycota</taxon>
        <taxon>Pezizomycotina</taxon>
        <taxon>Sordariomycetes</taxon>
        <taxon>Hypocreomycetidae</taxon>
        <taxon>Hypocreales</taxon>
        <taxon>Nectriaceae</taxon>
        <taxon>Fusarium</taxon>
        <taxon>Fusarium fujikuroi species complex</taxon>
    </lineage>
</organism>
<keyword evidence="3" id="KW-0862">Zinc</keyword>
<evidence type="ECO:0000313" key="7">
    <source>
        <dbReference type="EMBL" id="RKL22148.1"/>
    </source>
</evidence>
<protein>
    <recommendedName>
        <fullName evidence="6">BED-type domain-containing protein</fullName>
    </recommendedName>
</protein>
<dbReference type="EMBL" id="MRDB01000123">
    <property type="protein sequence ID" value="RKL22148.1"/>
    <property type="molecule type" value="Genomic_DNA"/>
</dbReference>
<dbReference type="GO" id="GO:0003677">
    <property type="term" value="F:DNA binding"/>
    <property type="evidence" value="ECO:0007669"/>
    <property type="project" value="InterPro"/>
</dbReference>
<feature type="domain" description="BED-type" evidence="6">
    <location>
        <begin position="46"/>
        <end position="106"/>
    </location>
</feature>
<evidence type="ECO:0000313" key="8">
    <source>
        <dbReference type="Proteomes" id="UP000283569"/>
    </source>
</evidence>
<sequence>METSTPSSNPSPSPTPVEYHEPPDEFVQDRITYVKRASIAKKGHRLGSSHIWKYGVQYIRSSDKKEVYYCHECATRKHKQELFVINGTSRVRNHLEQKHQVDPQSQTCLS</sequence>
<evidence type="ECO:0000256" key="4">
    <source>
        <dbReference type="PROSITE-ProRule" id="PRU00027"/>
    </source>
</evidence>
<dbReference type="AlphaFoldDB" id="A0A420RYN3"/>
<dbReference type="PROSITE" id="PS50808">
    <property type="entry name" value="ZF_BED"/>
    <property type="match status" value="1"/>
</dbReference>
<evidence type="ECO:0000256" key="5">
    <source>
        <dbReference type="SAM" id="MobiDB-lite"/>
    </source>
</evidence>
<keyword evidence="1" id="KW-0479">Metal-binding</keyword>
<evidence type="ECO:0000256" key="3">
    <source>
        <dbReference type="ARBA" id="ARBA00022833"/>
    </source>
</evidence>
<reference evidence="7 8" key="1">
    <citation type="journal article" date="2018" name="Sci. Rep.">
        <title>Characterisation of pathogen-specific regions and novel effector candidates in Fusarium oxysporum f. sp. cepae.</title>
        <authorList>
            <person name="Armitage A.D."/>
            <person name="Taylor A."/>
            <person name="Sobczyk M.K."/>
            <person name="Baxter L."/>
            <person name="Greenfield B.P."/>
            <person name="Bates H.J."/>
            <person name="Wilson F."/>
            <person name="Jackson A.C."/>
            <person name="Ott S."/>
            <person name="Harrison R.J."/>
            <person name="Clarkson J.P."/>
        </authorList>
    </citation>
    <scope>NUCLEOTIDE SEQUENCE [LARGE SCALE GENOMIC DNA]</scope>
    <source>
        <strain evidence="7 8">Fp_A8</strain>
    </source>
</reference>
<evidence type="ECO:0000259" key="6">
    <source>
        <dbReference type="PROSITE" id="PS50808"/>
    </source>
</evidence>
<proteinExistence type="predicted"/>
<dbReference type="InterPro" id="IPR003656">
    <property type="entry name" value="Znf_BED"/>
</dbReference>
<evidence type="ECO:0000256" key="2">
    <source>
        <dbReference type="ARBA" id="ARBA00022771"/>
    </source>
</evidence>
<accession>A0A420RYN3</accession>
<name>A0A420RYN3_GIBIN</name>
<gene>
    <name evidence="7" type="ORF">BFJ72_g14738</name>
</gene>